<organism evidence="3 4">
    <name type="scientific">Cellulosimicrobium cellulans</name>
    <name type="common">Arthrobacter luteus</name>
    <dbReference type="NCBI Taxonomy" id="1710"/>
    <lineage>
        <taxon>Bacteria</taxon>
        <taxon>Bacillati</taxon>
        <taxon>Actinomycetota</taxon>
        <taxon>Actinomycetes</taxon>
        <taxon>Micrococcales</taxon>
        <taxon>Promicromonosporaceae</taxon>
        <taxon>Cellulosimicrobium</taxon>
    </lineage>
</organism>
<dbReference type="InterPro" id="IPR000835">
    <property type="entry name" value="HTH_MarR-typ"/>
</dbReference>
<dbReference type="InterPro" id="IPR039422">
    <property type="entry name" value="MarR/SlyA-like"/>
</dbReference>
<dbReference type="InterPro" id="IPR036388">
    <property type="entry name" value="WH-like_DNA-bd_sf"/>
</dbReference>
<dbReference type="KEGG" id="cceu:CBR64_11955"/>
<dbReference type="Proteomes" id="UP000196228">
    <property type="component" value="Chromosome"/>
</dbReference>
<comment type="subcellular location">
    <subcellularLocation>
        <location evidence="1">Cytoplasm</location>
    </subcellularLocation>
</comment>
<dbReference type="GO" id="GO:0003700">
    <property type="term" value="F:DNA-binding transcription factor activity"/>
    <property type="evidence" value="ECO:0007669"/>
    <property type="project" value="InterPro"/>
</dbReference>
<gene>
    <name evidence="3" type="ORF">CBR64_11955</name>
</gene>
<dbReference type="PANTHER" id="PTHR33164:SF5">
    <property type="entry name" value="ORGANIC HYDROPEROXIDE RESISTANCE TRANSCRIPTIONAL REGULATOR"/>
    <property type="match status" value="1"/>
</dbReference>
<dbReference type="PANTHER" id="PTHR33164">
    <property type="entry name" value="TRANSCRIPTIONAL REGULATOR, MARR FAMILY"/>
    <property type="match status" value="1"/>
</dbReference>
<proteinExistence type="predicted"/>
<protein>
    <recommendedName>
        <fullName evidence="2">HTH marR-type domain-containing protein</fullName>
    </recommendedName>
</protein>
<evidence type="ECO:0000256" key="1">
    <source>
        <dbReference type="ARBA" id="ARBA00004496"/>
    </source>
</evidence>
<sequence>MTLGAEPGAWLGILSEFPGRARWRDNDREFFWVRIVCALRNVLDGALSSCFVSAETKDPLELEAQLCFVLSVAARGLVALYRPHLEPLGMTHPQYLVMLALWQGARVSERATVTSLADRLRLDPATLSPLLKRLEGAGYLRRVRSTDDARVVEVLLTARGNEPRGAVEDLPSAIAAATGLGGDELDGALELASRMVAAVEEAGSA</sequence>
<dbReference type="InterPro" id="IPR036390">
    <property type="entry name" value="WH_DNA-bd_sf"/>
</dbReference>
<dbReference type="EMBL" id="CP021383">
    <property type="protein sequence ID" value="ARU53854.1"/>
    <property type="molecule type" value="Genomic_DNA"/>
</dbReference>
<accession>A0A1Y0I312</accession>
<evidence type="ECO:0000313" key="3">
    <source>
        <dbReference type="EMBL" id="ARU53854.1"/>
    </source>
</evidence>
<dbReference type="Pfam" id="PF01047">
    <property type="entry name" value="MarR"/>
    <property type="match status" value="1"/>
</dbReference>
<name>A0A1Y0I312_CELCE</name>
<dbReference type="GO" id="GO:0005737">
    <property type="term" value="C:cytoplasm"/>
    <property type="evidence" value="ECO:0007669"/>
    <property type="project" value="UniProtKB-SubCell"/>
</dbReference>
<dbReference type="GO" id="GO:0006950">
    <property type="term" value="P:response to stress"/>
    <property type="evidence" value="ECO:0007669"/>
    <property type="project" value="TreeGrafter"/>
</dbReference>
<reference evidence="3 4" key="1">
    <citation type="submission" date="2017-05" db="EMBL/GenBank/DDBJ databases">
        <authorList>
            <person name="Song R."/>
            <person name="Chenine A.L."/>
            <person name="Ruprecht R.M."/>
        </authorList>
    </citation>
    <scope>NUCLEOTIDE SEQUENCE [LARGE SCALE GENOMIC DNA]</scope>
    <source>
        <strain evidence="3 4">PSBB019</strain>
    </source>
</reference>
<evidence type="ECO:0000313" key="4">
    <source>
        <dbReference type="Proteomes" id="UP000196228"/>
    </source>
</evidence>
<dbReference type="SMART" id="SM00347">
    <property type="entry name" value="HTH_MARR"/>
    <property type="match status" value="1"/>
</dbReference>
<dbReference type="SUPFAM" id="SSF46785">
    <property type="entry name" value="Winged helix' DNA-binding domain"/>
    <property type="match status" value="1"/>
</dbReference>
<dbReference type="RefSeq" id="WP_087472764.1">
    <property type="nucleotide sequence ID" value="NZ_CP021383.1"/>
</dbReference>
<dbReference type="OrthoDB" id="9806864at2"/>
<dbReference type="AlphaFoldDB" id="A0A1Y0I312"/>
<dbReference type="Gene3D" id="1.10.10.10">
    <property type="entry name" value="Winged helix-like DNA-binding domain superfamily/Winged helix DNA-binding domain"/>
    <property type="match status" value="1"/>
</dbReference>
<evidence type="ECO:0000259" key="2">
    <source>
        <dbReference type="PROSITE" id="PS50995"/>
    </source>
</evidence>
<feature type="domain" description="HTH marR-type" evidence="2">
    <location>
        <begin position="63"/>
        <end position="197"/>
    </location>
</feature>
<dbReference type="PROSITE" id="PS50995">
    <property type="entry name" value="HTH_MARR_2"/>
    <property type="match status" value="1"/>
</dbReference>